<dbReference type="RefSeq" id="WP_011077316.1">
    <property type="nucleotide sequence ID" value="NC_004432.1"/>
</dbReference>
<evidence type="ECO:0000256" key="1">
    <source>
        <dbReference type="ARBA" id="ARBA00004141"/>
    </source>
</evidence>
<accession>Q8EVR7</accession>
<evidence type="ECO:0000256" key="5">
    <source>
        <dbReference type="SAM" id="Phobius"/>
    </source>
</evidence>
<feature type="transmembrane region" description="Helical" evidence="5">
    <location>
        <begin position="12"/>
        <end position="33"/>
    </location>
</feature>
<dbReference type="Proteomes" id="UP000002522">
    <property type="component" value="Chromosome"/>
</dbReference>
<keyword evidence="2 5" id="KW-0812">Transmembrane</keyword>
<dbReference type="KEGG" id="mpe:MYPE4920"/>
<dbReference type="eggNOG" id="COG2314">
    <property type="taxonomic scope" value="Bacteria"/>
</dbReference>
<gene>
    <name evidence="7" type="ordered locus">MYPE4920</name>
</gene>
<evidence type="ECO:0000259" key="6">
    <source>
        <dbReference type="Pfam" id="PF05154"/>
    </source>
</evidence>
<dbReference type="HOGENOM" id="CLU_081297_10_1_14"/>
<dbReference type="GO" id="GO:0016020">
    <property type="term" value="C:membrane"/>
    <property type="evidence" value="ECO:0007669"/>
    <property type="project" value="UniProtKB-SubCell"/>
</dbReference>
<keyword evidence="4 5" id="KW-0472">Membrane</keyword>
<dbReference type="InterPro" id="IPR050932">
    <property type="entry name" value="TM2D1-3-like"/>
</dbReference>
<dbReference type="InParanoid" id="Q8EVR7"/>
<keyword evidence="8" id="KW-1185">Reference proteome</keyword>
<evidence type="ECO:0000313" key="8">
    <source>
        <dbReference type="Proteomes" id="UP000002522"/>
    </source>
</evidence>
<dbReference type="AlphaFoldDB" id="Q8EVR7"/>
<name>Q8EVR7_MALP2</name>
<sequence length="76" mass="8280">MSNNRETVSSNSWVVTLLFVIFLGVFGIHRFYVGKIGTGVLFLLTGGILGIGWIVDLITIVIGGFRDKSGLRVKPL</sequence>
<feature type="transmembrane region" description="Helical" evidence="5">
    <location>
        <begin position="39"/>
        <end position="65"/>
    </location>
</feature>
<dbReference type="PANTHER" id="PTHR21016:SF25">
    <property type="entry name" value="TM2 DOMAIN-CONTAINING PROTEIN DDB_G0277895-RELATED"/>
    <property type="match status" value="1"/>
</dbReference>
<comment type="subcellular location">
    <subcellularLocation>
        <location evidence="1">Membrane</location>
        <topology evidence="1">Multi-pass membrane protein</topology>
    </subcellularLocation>
</comment>
<organism evidence="7 8">
    <name type="scientific">Malacoplasma penetrans (strain HF-2)</name>
    <name type="common">Mycoplasma penetrans</name>
    <dbReference type="NCBI Taxonomy" id="272633"/>
    <lineage>
        <taxon>Bacteria</taxon>
        <taxon>Bacillati</taxon>
        <taxon>Mycoplasmatota</taxon>
        <taxon>Mycoplasmoidales</taxon>
        <taxon>Mycoplasmoidaceae</taxon>
        <taxon>Malacoplasma</taxon>
    </lineage>
</organism>
<evidence type="ECO:0000256" key="3">
    <source>
        <dbReference type="ARBA" id="ARBA00022989"/>
    </source>
</evidence>
<dbReference type="PANTHER" id="PTHR21016">
    <property type="entry name" value="BETA-AMYLOID BINDING PROTEIN-RELATED"/>
    <property type="match status" value="1"/>
</dbReference>
<dbReference type="EMBL" id="BA000026">
    <property type="protein sequence ID" value="BAC44282.1"/>
    <property type="molecule type" value="Genomic_DNA"/>
</dbReference>
<proteinExistence type="predicted"/>
<dbReference type="InterPro" id="IPR007829">
    <property type="entry name" value="TM2"/>
</dbReference>
<evidence type="ECO:0000256" key="2">
    <source>
        <dbReference type="ARBA" id="ARBA00022692"/>
    </source>
</evidence>
<evidence type="ECO:0000256" key="4">
    <source>
        <dbReference type="ARBA" id="ARBA00023136"/>
    </source>
</evidence>
<keyword evidence="3 5" id="KW-1133">Transmembrane helix</keyword>
<reference evidence="7 8" key="1">
    <citation type="journal article" date="2002" name="Nucleic Acids Res.">
        <title>The complete genomic sequence of Mycoplasma penetrans, an intracellular bacterial pathogen in humans.</title>
        <authorList>
            <person name="Sasaki Y."/>
            <person name="Ishikawa J."/>
            <person name="Yamashita A."/>
            <person name="Oshima K."/>
            <person name="Kenri T."/>
            <person name="Furuya K."/>
            <person name="Yoshino C."/>
            <person name="Horino A."/>
            <person name="Shiba T."/>
            <person name="Sasaki T."/>
            <person name="Hattori M."/>
        </authorList>
    </citation>
    <scope>NUCLEOTIDE SEQUENCE [LARGE SCALE GENOMIC DNA]</scope>
    <source>
        <strain evidence="7 8">HF-2</strain>
    </source>
</reference>
<protein>
    <recommendedName>
        <fullName evidence="6">TM2 domain-containing protein</fullName>
    </recommendedName>
</protein>
<feature type="domain" description="TM2" evidence="6">
    <location>
        <begin position="10"/>
        <end position="58"/>
    </location>
</feature>
<dbReference type="Pfam" id="PF05154">
    <property type="entry name" value="TM2"/>
    <property type="match status" value="1"/>
</dbReference>
<evidence type="ECO:0000313" key="7">
    <source>
        <dbReference type="EMBL" id="BAC44282.1"/>
    </source>
</evidence>